<gene>
    <name evidence="1" type="ORF">G5C65_01260</name>
</gene>
<dbReference type="RefSeq" id="WP_165296678.1">
    <property type="nucleotide sequence ID" value="NZ_JAAKZZ010000005.1"/>
</dbReference>
<dbReference type="AlphaFoldDB" id="A0A6G4WPS5"/>
<organism evidence="1 2">
    <name type="scientific">Streptomyces boncukensis</name>
    <dbReference type="NCBI Taxonomy" id="2711219"/>
    <lineage>
        <taxon>Bacteria</taxon>
        <taxon>Bacillati</taxon>
        <taxon>Actinomycetota</taxon>
        <taxon>Actinomycetes</taxon>
        <taxon>Kitasatosporales</taxon>
        <taxon>Streptomycetaceae</taxon>
        <taxon>Streptomyces</taxon>
    </lineage>
</organism>
<comment type="caution">
    <text evidence="1">The sequence shown here is derived from an EMBL/GenBank/DDBJ whole genome shotgun (WGS) entry which is preliminary data.</text>
</comment>
<sequence length="149" mass="15961">MAWRAQFDVATRAPFLSSTHTADPDSRVGEAVYDSEAVTEALRELANGINPNRRFVPMLIEAAAAVTRLAEMRSSWIDYCNECSGLDPAATDAHSEMSRQYVSGNAVRAWPGFAAAQAALEPAAQALRKLQPELADFCGSDITAGRGAT</sequence>
<name>A0A6G4WPS5_9ACTN</name>
<evidence type="ECO:0000313" key="2">
    <source>
        <dbReference type="Proteomes" id="UP000477722"/>
    </source>
</evidence>
<reference evidence="1 2" key="1">
    <citation type="submission" date="2020-02" db="EMBL/GenBank/DDBJ databases">
        <title>Whole-genome analyses of novel actinobacteria.</title>
        <authorList>
            <person name="Sahin N."/>
            <person name="Tatar D."/>
        </authorList>
    </citation>
    <scope>NUCLEOTIDE SEQUENCE [LARGE SCALE GENOMIC DNA]</scope>
    <source>
        <strain evidence="1 2">SB3404</strain>
    </source>
</reference>
<keyword evidence="2" id="KW-1185">Reference proteome</keyword>
<proteinExistence type="predicted"/>
<accession>A0A6G4WPS5</accession>
<dbReference type="Proteomes" id="UP000477722">
    <property type="component" value="Unassembled WGS sequence"/>
</dbReference>
<protein>
    <submittedName>
        <fullName evidence="1">Uncharacterized protein</fullName>
    </submittedName>
</protein>
<evidence type="ECO:0000313" key="1">
    <source>
        <dbReference type="EMBL" id="NGO67013.1"/>
    </source>
</evidence>
<dbReference type="EMBL" id="JAAKZZ010000005">
    <property type="protein sequence ID" value="NGO67013.1"/>
    <property type="molecule type" value="Genomic_DNA"/>
</dbReference>